<dbReference type="Proteomes" id="UP000586827">
    <property type="component" value="Unassembled WGS sequence"/>
</dbReference>
<evidence type="ECO:0000313" key="4">
    <source>
        <dbReference type="Proteomes" id="UP000586827"/>
    </source>
</evidence>
<gene>
    <name evidence="3" type="ORF">HLB23_16805</name>
</gene>
<proteinExistence type="predicted"/>
<keyword evidence="2" id="KW-0812">Transmembrane</keyword>
<dbReference type="RefSeq" id="WP_067521480.1">
    <property type="nucleotide sequence ID" value="NZ_JABELX010000005.1"/>
</dbReference>
<evidence type="ECO:0000313" key="3">
    <source>
        <dbReference type="EMBL" id="NNH71504.1"/>
    </source>
</evidence>
<dbReference type="EMBL" id="JABELX010000005">
    <property type="protein sequence ID" value="NNH71504.1"/>
    <property type="molecule type" value="Genomic_DNA"/>
</dbReference>
<feature type="compositionally biased region" description="Gly residues" evidence="1">
    <location>
        <begin position="48"/>
        <end position="61"/>
    </location>
</feature>
<comment type="caution">
    <text evidence="3">The sequence shown here is derived from an EMBL/GenBank/DDBJ whole genome shotgun (WGS) entry which is preliminary data.</text>
</comment>
<protein>
    <submittedName>
        <fullName evidence="3">Uncharacterized protein</fullName>
    </submittedName>
</protein>
<accession>A0A849BYY9</accession>
<keyword evidence="4" id="KW-1185">Reference proteome</keyword>
<keyword evidence="2" id="KW-0472">Membrane</keyword>
<keyword evidence="2" id="KW-1133">Transmembrane helix</keyword>
<feature type="region of interest" description="Disordered" evidence="1">
    <location>
        <begin position="48"/>
        <end position="70"/>
    </location>
</feature>
<dbReference type="AlphaFoldDB" id="A0A849BYY9"/>
<evidence type="ECO:0000256" key="1">
    <source>
        <dbReference type="SAM" id="MobiDB-lite"/>
    </source>
</evidence>
<evidence type="ECO:0000256" key="2">
    <source>
        <dbReference type="SAM" id="Phobius"/>
    </source>
</evidence>
<organism evidence="3 4">
    <name type="scientific">Nocardia uniformis</name>
    <dbReference type="NCBI Taxonomy" id="53432"/>
    <lineage>
        <taxon>Bacteria</taxon>
        <taxon>Bacillati</taxon>
        <taxon>Actinomycetota</taxon>
        <taxon>Actinomycetes</taxon>
        <taxon>Mycobacteriales</taxon>
        <taxon>Nocardiaceae</taxon>
        <taxon>Nocardia</taxon>
    </lineage>
</organism>
<name>A0A849BYY9_9NOCA</name>
<reference evidence="3 4" key="1">
    <citation type="submission" date="2020-05" db="EMBL/GenBank/DDBJ databases">
        <title>MicrobeNet Type strains.</title>
        <authorList>
            <person name="Nicholson A.C."/>
        </authorList>
    </citation>
    <scope>NUCLEOTIDE SEQUENCE [LARGE SCALE GENOMIC DNA]</scope>
    <source>
        <strain evidence="3 4">JCM 3224</strain>
    </source>
</reference>
<sequence>MLAIAAAVSFGLALLLNLTDASLGDTFGESTFVVIGLILIALHLGGIGSGTRAGIGGGGGRSWNWRRTRR</sequence>
<feature type="transmembrane region" description="Helical" evidence="2">
    <location>
        <begin position="31"/>
        <end position="51"/>
    </location>
</feature>